<feature type="region of interest" description="Disordered" evidence="1">
    <location>
        <begin position="29"/>
        <end position="104"/>
    </location>
</feature>
<evidence type="ECO:0000313" key="2">
    <source>
        <dbReference type="EMBL" id="BBF64791.1"/>
    </source>
</evidence>
<dbReference type="KEGG" id="afj:AFERRID_10090"/>
<accession>A0A2Z6IGI1</accession>
<sequence>MQGQTQNQGAGLPFFENTGEALPVRPPLAIAQGNDPLRRQARLPRTAIPIRRAPKSIPSSGPLRSGMARRTAEQTHIHPQQTRRSLPALPSGQFKNHRHVEGAV</sequence>
<evidence type="ECO:0000256" key="1">
    <source>
        <dbReference type="SAM" id="MobiDB-lite"/>
    </source>
</evidence>
<name>A0A2Z6IGI1_ACIFI</name>
<proteinExistence type="predicted"/>
<feature type="region of interest" description="Disordered" evidence="1">
    <location>
        <begin position="1"/>
        <end position="20"/>
    </location>
</feature>
<keyword evidence="3" id="KW-1185">Reference proteome</keyword>
<protein>
    <submittedName>
        <fullName evidence="2">Uncharacterized protein</fullName>
    </submittedName>
</protein>
<organism evidence="2 3">
    <name type="scientific">Acidithiobacillus ferridurans</name>
    <dbReference type="NCBI Taxonomy" id="1232575"/>
    <lineage>
        <taxon>Bacteria</taxon>
        <taxon>Pseudomonadati</taxon>
        <taxon>Pseudomonadota</taxon>
        <taxon>Acidithiobacillia</taxon>
        <taxon>Acidithiobacillales</taxon>
        <taxon>Acidithiobacillaceae</taxon>
        <taxon>Acidithiobacillus</taxon>
    </lineage>
</organism>
<dbReference type="Proteomes" id="UP000280188">
    <property type="component" value="Chromosome"/>
</dbReference>
<reference evidence="2 3" key="1">
    <citation type="journal article" date="2018" name="Microbiol. Resour. Announc.">
        <title>Complete Genome Sequence of Acidithiobacillus ferridurans JCM 18981.</title>
        <authorList>
            <person name="Miyauchi T."/>
            <person name="Kouzuma A."/>
            <person name="Abe T."/>
            <person name="Watanabe K."/>
        </authorList>
    </citation>
    <scope>NUCLEOTIDE SEQUENCE [LARGE SCALE GENOMIC DNA]</scope>
    <source>
        <strain evidence="3">ATCC 33020 / DSM 29468 / JCM 18981 / 11Fe</strain>
    </source>
</reference>
<dbReference type="EMBL" id="AP018795">
    <property type="protein sequence ID" value="BBF64791.1"/>
    <property type="molecule type" value="Genomic_DNA"/>
</dbReference>
<dbReference type="AlphaFoldDB" id="A0A2Z6IGI1"/>
<gene>
    <name evidence="2" type="ORF">AFERRID_10090</name>
</gene>
<evidence type="ECO:0000313" key="3">
    <source>
        <dbReference type="Proteomes" id="UP000280188"/>
    </source>
</evidence>